<name>A0A835STX5_CHLIN</name>
<feature type="region of interest" description="Disordered" evidence="1">
    <location>
        <begin position="87"/>
        <end position="184"/>
    </location>
</feature>
<feature type="region of interest" description="Disordered" evidence="1">
    <location>
        <begin position="359"/>
        <end position="383"/>
    </location>
</feature>
<dbReference type="EMBL" id="JAEHOC010000019">
    <property type="protein sequence ID" value="KAG2433282.1"/>
    <property type="molecule type" value="Genomic_DNA"/>
</dbReference>
<proteinExistence type="predicted"/>
<feature type="compositionally biased region" description="Polar residues" evidence="1">
    <location>
        <begin position="153"/>
        <end position="165"/>
    </location>
</feature>
<feature type="compositionally biased region" description="Low complexity" evidence="1">
    <location>
        <begin position="395"/>
        <end position="432"/>
    </location>
</feature>
<feature type="compositionally biased region" description="Low complexity" evidence="1">
    <location>
        <begin position="359"/>
        <end position="382"/>
    </location>
</feature>
<evidence type="ECO:0000256" key="1">
    <source>
        <dbReference type="SAM" id="MobiDB-lite"/>
    </source>
</evidence>
<feature type="region of interest" description="Disordered" evidence="1">
    <location>
        <begin position="198"/>
        <end position="236"/>
    </location>
</feature>
<reference evidence="2" key="1">
    <citation type="journal article" date="2020" name="bioRxiv">
        <title>Comparative genomics of Chlamydomonas.</title>
        <authorList>
            <person name="Craig R.J."/>
            <person name="Hasan A.R."/>
            <person name="Ness R.W."/>
            <person name="Keightley P.D."/>
        </authorList>
    </citation>
    <scope>NUCLEOTIDE SEQUENCE</scope>
    <source>
        <strain evidence="2">SAG 7.73</strain>
    </source>
</reference>
<keyword evidence="3" id="KW-1185">Reference proteome</keyword>
<accession>A0A835STX5</accession>
<dbReference type="Proteomes" id="UP000650467">
    <property type="component" value="Unassembled WGS sequence"/>
</dbReference>
<gene>
    <name evidence="2" type="ORF">HXX76_008349</name>
</gene>
<protein>
    <submittedName>
        <fullName evidence="2">Uncharacterized protein</fullName>
    </submittedName>
</protein>
<sequence>MHSMPFPQLPLDEPDFFAPLRFSAHGGLPQQGLSMGLGAAHRCLADLQLGPFERPYGEGCVSNSSTLDGADPESAVFEGPSNMLLVQRQSNGGGRRGGPPALPPPPSHLFHQAASARSLTGAALPSSPFEPAAAFPQRPHCAASSGNSGGSRCLQQLPSAPSSADVTMLPSHRAPPSPFGPPLPLQLPFSAAALGAPSSGGLLPGSSGGRRPRANEWVSSGGQGADEPAAGWGEPGRFGAAALAGAADQGDAHAGFVADASSHQQQLVPYGASSALPASSFTPLGAESFLGDFTARQSHRAFGEDHVGAGGAGVGSVRQQAIFGECSNRPGSLQRGLLVQQRAEVPGGGGFAEQQVLMLQQHQQRQQQHGRPGNGSSNSSNSTAFARCTTASVAANSSRSNGGGSSTNSSTATCSTTTTFTTTTTSSSSSSAGERRTLGRATHRLGGSSATLDDPFGWSQAAASGGSGGIGGVCNTSMDLGRLAATTRPHNFSNSSPFGVFDSAPSHRSNGGGAAAAAGAWAPTPMPPPMPMPTMSTGGAGAGGSTRPLLQEARDAATTATSCPLPCLPPGLLLPGVISAALDGPQPGTAQPAAATARPTIDWESLPAATAAADDAGPCSGASVKSCGSTVVGGDAAAMLAAGKHSPAVDPSRSLLRRTVTPPALLPTLQLPATPPQAADCLGHRLGHRRQ</sequence>
<feature type="region of interest" description="Disordered" evidence="1">
    <location>
        <begin position="395"/>
        <end position="437"/>
    </location>
</feature>
<evidence type="ECO:0000313" key="2">
    <source>
        <dbReference type="EMBL" id="KAG2433282.1"/>
    </source>
</evidence>
<feature type="compositionally biased region" description="Low complexity" evidence="1">
    <location>
        <begin position="122"/>
        <end position="136"/>
    </location>
</feature>
<feature type="compositionally biased region" description="Pro residues" evidence="1">
    <location>
        <begin position="173"/>
        <end position="184"/>
    </location>
</feature>
<dbReference type="AlphaFoldDB" id="A0A835STX5"/>
<evidence type="ECO:0000313" key="3">
    <source>
        <dbReference type="Proteomes" id="UP000650467"/>
    </source>
</evidence>
<organism evidence="2 3">
    <name type="scientific">Chlamydomonas incerta</name>
    <dbReference type="NCBI Taxonomy" id="51695"/>
    <lineage>
        <taxon>Eukaryota</taxon>
        <taxon>Viridiplantae</taxon>
        <taxon>Chlorophyta</taxon>
        <taxon>core chlorophytes</taxon>
        <taxon>Chlorophyceae</taxon>
        <taxon>CS clade</taxon>
        <taxon>Chlamydomonadales</taxon>
        <taxon>Chlamydomonadaceae</taxon>
        <taxon>Chlamydomonas</taxon>
    </lineage>
</organism>
<comment type="caution">
    <text evidence="2">The sequence shown here is derived from an EMBL/GenBank/DDBJ whole genome shotgun (WGS) entry which is preliminary data.</text>
</comment>